<sequence>MGLSPSIVQHTSTVRARYLEQSHHNLDPDQPRERQRQRQRQQDRHIGMKRSPHSDPGPGQAQGQGQARGQGQGQSQLSGPQVPATSDQTDVQPGLEQWNLVLDTIRSNLNLIVGTWGRRSRQYHEARAVMLAYLEDNLGRLRLGGELGPGGGIALEPTTGARPGHNGNKGDVDMMATVERSIEDLMGELKI</sequence>
<evidence type="ECO:0000313" key="3">
    <source>
        <dbReference type="Proteomes" id="UP000094526"/>
    </source>
</evidence>
<keyword evidence="3" id="KW-1185">Reference proteome</keyword>
<proteinExistence type="predicted"/>
<dbReference type="EMBL" id="LGRB01000020">
    <property type="protein sequence ID" value="OCT44898.1"/>
    <property type="molecule type" value="Genomic_DNA"/>
</dbReference>
<feature type="compositionally biased region" description="Gly residues" evidence="1">
    <location>
        <begin position="60"/>
        <end position="72"/>
    </location>
</feature>
<feature type="compositionally biased region" description="Basic and acidic residues" evidence="1">
    <location>
        <begin position="18"/>
        <end position="46"/>
    </location>
</feature>
<feature type="region of interest" description="Disordered" evidence="1">
    <location>
        <begin position="18"/>
        <end position="91"/>
    </location>
</feature>
<accession>A0A1C1C8X8</accession>
<evidence type="ECO:0000313" key="2">
    <source>
        <dbReference type="EMBL" id="OCT44898.1"/>
    </source>
</evidence>
<evidence type="ECO:0000256" key="1">
    <source>
        <dbReference type="SAM" id="MobiDB-lite"/>
    </source>
</evidence>
<dbReference type="VEuPathDB" id="FungiDB:CLCR_06342"/>
<dbReference type="AlphaFoldDB" id="A0A1C1C8X8"/>
<protein>
    <submittedName>
        <fullName evidence="2">Uncharacterized protein</fullName>
    </submittedName>
</protein>
<dbReference type="Proteomes" id="UP000094526">
    <property type="component" value="Unassembled WGS sequence"/>
</dbReference>
<gene>
    <name evidence="2" type="ORF">CLCR_06342</name>
</gene>
<reference evidence="3" key="1">
    <citation type="submission" date="2015-07" db="EMBL/GenBank/DDBJ databases">
        <authorList>
            <person name="Teixeira M.M."/>
            <person name="Souza R.C."/>
            <person name="Almeida L.G."/>
            <person name="Vicente V.A."/>
            <person name="de Hoog S."/>
            <person name="Bocca A.L."/>
            <person name="de Almeida S.R."/>
            <person name="Vasconcelos A.T."/>
            <person name="Felipe M.S."/>
        </authorList>
    </citation>
    <scope>NUCLEOTIDE SEQUENCE [LARGE SCALE GENOMIC DNA]</scope>
    <source>
        <strain evidence="3">KSF</strain>
    </source>
</reference>
<comment type="caution">
    <text evidence="2">The sequence shown here is derived from an EMBL/GenBank/DDBJ whole genome shotgun (WGS) entry which is preliminary data.</text>
</comment>
<name>A0A1C1C8X8_9EURO</name>
<organism evidence="2 3">
    <name type="scientific">Cladophialophora carrionii</name>
    <dbReference type="NCBI Taxonomy" id="86049"/>
    <lineage>
        <taxon>Eukaryota</taxon>
        <taxon>Fungi</taxon>
        <taxon>Dikarya</taxon>
        <taxon>Ascomycota</taxon>
        <taxon>Pezizomycotina</taxon>
        <taxon>Eurotiomycetes</taxon>
        <taxon>Chaetothyriomycetidae</taxon>
        <taxon>Chaetothyriales</taxon>
        <taxon>Herpotrichiellaceae</taxon>
        <taxon>Cladophialophora</taxon>
    </lineage>
</organism>
<dbReference type="OrthoDB" id="4161329at2759"/>
<dbReference type="VEuPathDB" id="FungiDB:G647_07568"/>